<dbReference type="OrthoDB" id="1409865at2"/>
<comment type="caution">
    <text evidence="4">The sequence shown here is derived from an EMBL/GenBank/DDBJ whole genome shotgun (WGS) entry which is preliminary data.</text>
</comment>
<evidence type="ECO:0000313" key="6">
    <source>
        <dbReference type="Proteomes" id="UP000031980"/>
    </source>
</evidence>
<dbReference type="Proteomes" id="UP000031980">
    <property type="component" value="Unassembled WGS sequence"/>
</dbReference>
<dbReference type="AlphaFoldDB" id="A0A0C3RG17"/>
<feature type="signal peptide" evidence="2">
    <location>
        <begin position="1"/>
        <end position="20"/>
    </location>
</feature>
<dbReference type="Proteomes" id="UP000031937">
    <property type="component" value="Unassembled WGS sequence"/>
</dbReference>
<keyword evidence="2" id="KW-0732">Signal</keyword>
<evidence type="ECO:0000256" key="2">
    <source>
        <dbReference type="SAM" id="SignalP"/>
    </source>
</evidence>
<dbReference type="RefSeq" id="WP_041503848.1">
    <property type="nucleotide sequence ID" value="NZ_JPIT01000031.1"/>
</dbReference>
<feature type="region of interest" description="Disordered" evidence="1">
    <location>
        <begin position="378"/>
        <end position="403"/>
    </location>
</feature>
<evidence type="ECO:0000313" key="5">
    <source>
        <dbReference type="Proteomes" id="UP000031937"/>
    </source>
</evidence>
<sequence>MKNKTFYYLLLLSCIFGLHACDKDDNIKTTVYTLSLTAPDGLNDALLSDLNVSFKNTNTTRTITSGDFTENKITLSLPEGLYTVSVEGKIQYTMDQKVMEGTVKGYKESVYIAGETNQATLPLFLHDAKANFVIEEVFFVGNITPEGDVYDGDQYLKIYNNSDTILYADGLVILESAFLTSTKYEYDPDIMSTHFAVTAVYKIPGNGNEHPVNPGESILICDIGKNHSQTNPNSFDLSNADFEWFDEGTNDVDTPVPNMEKIYCSSKTIWTMHKQGLKAYAIGRLGVDKETFLQNYKYDYNYTMVLPGGTYPMSNSAYKIPNEWIIDAVNVSNVSQYVWNVTAPTLDTGWTYCAEIKNDNDRYGKSIKRKTLSTTSDGRKILKDTNNSTNDFEAKATPTLKRN</sequence>
<dbReference type="InterPro" id="IPR032627">
    <property type="entry name" value="DUF4876"/>
</dbReference>
<dbReference type="Pfam" id="PF16215">
    <property type="entry name" value="DUF4876"/>
    <property type="match status" value="1"/>
</dbReference>
<evidence type="ECO:0000313" key="4">
    <source>
        <dbReference type="EMBL" id="KIO45816.1"/>
    </source>
</evidence>
<feature type="chain" id="PRO_5043118907" evidence="2">
    <location>
        <begin position="21"/>
        <end position="403"/>
    </location>
</feature>
<gene>
    <name evidence="4" type="ORF">BA92_05010</name>
    <name evidence="3" type="ORF">IE90_11070</name>
</gene>
<organism evidence="4 6">
    <name type="scientific">Sanguibacteroides justesenii</name>
    <dbReference type="NCBI Taxonomy" id="1547597"/>
    <lineage>
        <taxon>Bacteria</taxon>
        <taxon>Pseudomonadati</taxon>
        <taxon>Bacteroidota</taxon>
        <taxon>Bacteroidia</taxon>
        <taxon>Bacteroidales</taxon>
        <taxon>Porphyromonadaceae</taxon>
        <taxon>Sanguibacteroides</taxon>
    </lineage>
</organism>
<evidence type="ECO:0000256" key="1">
    <source>
        <dbReference type="SAM" id="MobiDB-lite"/>
    </source>
</evidence>
<accession>A0A0C3RG17</accession>
<name>A0A0C3RG17_9PORP</name>
<reference evidence="3 5" key="2">
    <citation type="submission" date="2014-07" db="EMBL/GenBank/DDBJ databases">
        <title>Porphyromonadaceae bacterium OUH 334697 = ATCC BAA-2682 = DSM 28341 draft genome.</title>
        <authorList>
            <person name="Sydenham T.V."/>
            <person name="Hasman H."/>
            <person name="Justesen U.S."/>
        </authorList>
    </citation>
    <scope>NUCLEOTIDE SEQUENCE [LARGE SCALE GENOMIC DNA]</scope>
    <source>
        <strain evidence="3 5">OUH 334697</strain>
    </source>
</reference>
<dbReference type="EMBL" id="JPIU01000037">
    <property type="protein sequence ID" value="KIO45816.1"/>
    <property type="molecule type" value="Genomic_DNA"/>
</dbReference>
<proteinExistence type="predicted"/>
<dbReference type="EMBL" id="JPIT01000031">
    <property type="protein sequence ID" value="KIO43652.1"/>
    <property type="molecule type" value="Genomic_DNA"/>
</dbReference>
<evidence type="ECO:0000313" key="3">
    <source>
        <dbReference type="EMBL" id="KIO43652.1"/>
    </source>
</evidence>
<keyword evidence="6" id="KW-1185">Reference proteome</keyword>
<protein>
    <submittedName>
        <fullName evidence="4">Uncharacterized protein</fullName>
    </submittedName>
</protein>
<reference evidence="4 6" key="1">
    <citation type="submission" date="2014-07" db="EMBL/GenBank/DDBJ databases">
        <title>Porphyromonadaceae bacterium OUH 308042 = ATCC BAA-2681 = DSM 28342 draft genome.</title>
        <authorList>
            <person name="Sydenham T.V."/>
            <person name="Hasman H."/>
            <person name="Justensen U.S."/>
        </authorList>
    </citation>
    <scope>NUCLEOTIDE SEQUENCE [LARGE SCALE GENOMIC DNA]</scope>
    <source>
        <strain evidence="4 6">OUH 308042</strain>
    </source>
</reference>